<accession>A0A7G5EE19</accession>
<evidence type="ECO:0008006" key="4">
    <source>
        <dbReference type="Google" id="ProtNLM"/>
    </source>
</evidence>
<gene>
    <name evidence="2" type="ORF">HS961_05045</name>
</gene>
<proteinExistence type="predicted"/>
<evidence type="ECO:0000313" key="3">
    <source>
        <dbReference type="Proteomes" id="UP000515240"/>
    </source>
</evidence>
<dbReference type="RefSeq" id="WP_182326665.1">
    <property type="nucleotide sequence ID" value="NZ_CP058554.1"/>
</dbReference>
<protein>
    <recommendedName>
        <fullName evidence="4">DUF4136 domain-containing protein</fullName>
    </recommendedName>
</protein>
<dbReference type="EMBL" id="CP058554">
    <property type="protein sequence ID" value="QMV72244.1"/>
    <property type="molecule type" value="Genomic_DNA"/>
</dbReference>
<dbReference type="AlphaFoldDB" id="A0A7G5EE19"/>
<feature type="compositionally biased region" description="Low complexity" evidence="1">
    <location>
        <begin position="214"/>
        <end position="240"/>
    </location>
</feature>
<dbReference type="Proteomes" id="UP000515240">
    <property type="component" value="Chromosome"/>
</dbReference>
<organism evidence="2 3">
    <name type="scientific">Comamonas piscis</name>
    <dbReference type="NCBI Taxonomy" id="1562974"/>
    <lineage>
        <taxon>Bacteria</taxon>
        <taxon>Pseudomonadati</taxon>
        <taxon>Pseudomonadota</taxon>
        <taxon>Betaproteobacteria</taxon>
        <taxon>Burkholderiales</taxon>
        <taxon>Comamonadaceae</taxon>
        <taxon>Comamonas</taxon>
    </lineage>
</organism>
<feature type="region of interest" description="Disordered" evidence="1">
    <location>
        <begin position="196"/>
        <end position="240"/>
    </location>
</feature>
<keyword evidence="3" id="KW-1185">Reference proteome</keyword>
<reference evidence="2 3" key="1">
    <citation type="journal article" date="2020" name="G3 (Bethesda)">
        <title>CeMbio - The Caenorhabditis elegans Microbiome Resource.</title>
        <authorList>
            <person name="Dirksen P."/>
            <person name="Assie A."/>
            <person name="Zimmermann J."/>
            <person name="Zhang F."/>
            <person name="Tietje A.M."/>
            <person name="Marsh S.A."/>
            <person name="Felix M.A."/>
            <person name="Shapira M."/>
            <person name="Kaleta C."/>
            <person name="Schulenburg H."/>
            <person name="Samuel B."/>
        </authorList>
    </citation>
    <scope>NUCLEOTIDE SEQUENCE [LARGE SCALE GENOMIC DNA]</scope>
    <source>
        <strain evidence="2 3">BIGb0172</strain>
    </source>
</reference>
<sequence length="240" mass="25914">MFSSIHPAQSRPSLWRLAGIAVVASASIWLAGCAGVRTIDSDVQSYSTLQQRPAPPTYRLQLLPSQIALGPQFDTVVQQAEASLAGVGLRRDDSQGSVIAQIDAQARYIPDSWLMPGSPYNPYGGLGWGPGWGWGWRGGIAWRDTGPSLHYRAVQLTLRDVQTQQVVYETSARYEDVWVDDQVIYRILFDSALNGFPKPPQGPRRVSTTTSGKPASTQPAPSSISPAAAVNPVAPSVKSK</sequence>
<evidence type="ECO:0000256" key="1">
    <source>
        <dbReference type="SAM" id="MobiDB-lite"/>
    </source>
</evidence>
<name>A0A7G5EE19_9BURK</name>
<evidence type="ECO:0000313" key="2">
    <source>
        <dbReference type="EMBL" id="QMV72244.1"/>
    </source>
</evidence>
<dbReference type="KEGG" id="cpis:HS961_05045"/>